<evidence type="ECO:0000256" key="10">
    <source>
        <dbReference type="PROSITE-ProRule" id="PRU01360"/>
    </source>
</evidence>
<feature type="domain" description="TonB-dependent receptor-like beta-barrel" evidence="12">
    <location>
        <begin position="453"/>
        <end position="930"/>
    </location>
</feature>
<dbReference type="GO" id="GO:0044718">
    <property type="term" value="P:siderophore transmembrane transport"/>
    <property type="evidence" value="ECO:0007669"/>
    <property type="project" value="TreeGrafter"/>
</dbReference>
<gene>
    <name evidence="14" type="ORF">SAMN02787073_0692</name>
</gene>
<evidence type="ECO:0000256" key="3">
    <source>
        <dbReference type="ARBA" id="ARBA00022452"/>
    </source>
</evidence>
<dbReference type="Pfam" id="PF13715">
    <property type="entry name" value="CarbopepD_reg_2"/>
    <property type="match status" value="1"/>
</dbReference>
<dbReference type="InterPro" id="IPR000531">
    <property type="entry name" value="Beta-barrel_TonB"/>
</dbReference>
<evidence type="ECO:0000256" key="6">
    <source>
        <dbReference type="ARBA" id="ARBA00023077"/>
    </source>
</evidence>
<keyword evidence="3 10" id="KW-1134">Transmembrane beta strand</keyword>
<evidence type="ECO:0000259" key="12">
    <source>
        <dbReference type="Pfam" id="PF00593"/>
    </source>
</evidence>
<protein>
    <submittedName>
        <fullName evidence="14">Outer membrane receptor proteins, mostly Fe transport</fullName>
    </submittedName>
</protein>
<dbReference type="Gene3D" id="2.60.40.1120">
    <property type="entry name" value="Carboxypeptidase-like, regulatory domain"/>
    <property type="match status" value="1"/>
</dbReference>
<dbReference type="InterPro" id="IPR036942">
    <property type="entry name" value="Beta-barrel_TonB_sf"/>
</dbReference>
<dbReference type="Pfam" id="PF00593">
    <property type="entry name" value="TonB_dep_Rec_b-barrel"/>
    <property type="match status" value="1"/>
</dbReference>
<evidence type="ECO:0000256" key="5">
    <source>
        <dbReference type="ARBA" id="ARBA00022729"/>
    </source>
</evidence>
<dbReference type="SUPFAM" id="SSF56935">
    <property type="entry name" value="Porins"/>
    <property type="match status" value="1"/>
</dbReference>
<dbReference type="PROSITE" id="PS52016">
    <property type="entry name" value="TONB_DEPENDENT_REC_3"/>
    <property type="match status" value="1"/>
</dbReference>
<evidence type="ECO:0000256" key="7">
    <source>
        <dbReference type="ARBA" id="ARBA00023136"/>
    </source>
</evidence>
<dbReference type="GO" id="GO:0009279">
    <property type="term" value="C:cell outer membrane"/>
    <property type="evidence" value="ECO:0007669"/>
    <property type="project" value="UniProtKB-SubCell"/>
</dbReference>
<dbReference type="GO" id="GO:0015344">
    <property type="term" value="F:siderophore uptake transmembrane transporter activity"/>
    <property type="evidence" value="ECO:0007669"/>
    <property type="project" value="TreeGrafter"/>
</dbReference>
<dbReference type="Pfam" id="PF07715">
    <property type="entry name" value="Plug"/>
    <property type="match status" value="1"/>
</dbReference>
<keyword evidence="6 11" id="KW-0798">TonB box</keyword>
<dbReference type="SUPFAM" id="SSF49464">
    <property type="entry name" value="Carboxypeptidase regulatory domain-like"/>
    <property type="match status" value="1"/>
</dbReference>
<accession>A0A1M4UPD2</accession>
<dbReference type="Gene3D" id="2.40.170.20">
    <property type="entry name" value="TonB-dependent receptor, beta-barrel domain"/>
    <property type="match status" value="1"/>
</dbReference>
<dbReference type="InterPro" id="IPR012910">
    <property type="entry name" value="Plug_dom"/>
</dbReference>
<keyword evidence="9 10" id="KW-0998">Cell outer membrane</keyword>
<dbReference type="EMBL" id="FQVE01000001">
    <property type="protein sequence ID" value="SHE58566.1"/>
    <property type="molecule type" value="Genomic_DNA"/>
</dbReference>
<reference evidence="15" key="1">
    <citation type="submission" date="2016-11" db="EMBL/GenBank/DDBJ databases">
        <authorList>
            <person name="Varghese N."/>
            <person name="Submissions S."/>
        </authorList>
    </citation>
    <scope>NUCLEOTIDE SEQUENCE [LARGE SCALE GENOMIC DNA]</scope>
    <source>
        <strain evidence="15">YR203</strain>
    </source>
</reference>
<keyword evidence="4 10" id="KW-0812">Transmembrane</keyword>
<keyword evidence="5" id="KW-0732">Signal</keyword>
<evidence type="ECO:0000256" key="2">
    <source>
        <dbReference type="ARBA" id="ARBA00022448"/>
    </source>
</evidence>
<comment type="subcellular location">
    <subcellularLocation>
        <location evidence="1 10">Cell outer membrane</location>
        <topology evidence="1 10">Multi-pass membrane protein</topology>
    </subcellularLocation>
</comment>
<evidence type="ECO:0000256" key="4">
    <source>
        <dbReference type="ARBA" id="ARBA00022692"/>
    </source>
</evidence>
<keyword evidence="7 10" id="KW-0472">Membrane</keyword>
<evidence type="ECO:0000313" key="14">
    <source>
        <dbReference type="EMBL" id="SHE58566.1"/>
    </source>
</evidence>
<dbReference type="InterPro" id="IPR008969">
    <property type="entry name" value="CarboxyPept-like_regulatory"/>
</dbReference>
<proteinExistence type="inferred from homology"/>
<name>A0A1M4UPD2_9FLAO</name>
<evidence type="ECO:0000256" key="1">
    <source>
        <dbReference type="ARBA" id="ARBA00004571"/>
    </source>
</evidence>
<dbReference type="Gene3D" id="2.170.130.10">
    <property type="entry name" value="TonB-dependent receptor, plug domain"/>
    <property type="match status" value="1"/>
</dbReference>
<keyword evidence="8 14" id="KW-0675">Receptor</keyword>
<dbReference type="RefSeq" id="WP_073170996.1">
    <property type="nucleotide sequence ID" value="NZ_FQVE01000001.1"/>
</dbReference>
<evidence type="ECO:0000256" key="11">
    <source>
        <dbReference type="RuleBase" id="RU003357"/>
    </source>
</evidence>
<feature type="domain" description="TonB-dependent receptor plug" evidence="13">
    <location>
        <begin position="130"/>
        <end position="236"/>
    </location>
</feature>
<sequence>MKSISHKYLKQKISLILFLTFSFTAVLQAQQLIELSGIIKHTDSHKGIAGAQIRVEHTQDIAVTDQEGNFNLRTRVKIPFRIVVTKEGFAAHTAEILSLSSKIAIELNPQNNIINEVVISASRVPEKILRSPIAIEKIDIKTIRESPAASFYETLENVKGLQLLTSSLTLKVPNSRGFNSPNNFRFMQLVDGVDVQSATLGVPLGNAIGPTELDIQSMEITPGAASALYGMNAVNGLASLQTKDPFTSEGISLYFRGGVNHVDHVNHKTAALGESAFRVAKVLNKNFAVKVNASYFSGVDWISDNRTDQNPNSLITANPNFSLSDNPAEDLWNKYGDERNNRTSVKVNYNGKPTTFNVSRTGYYEKDLISPEVKNIKFDAGLYYRFGDQWKTSYVYRYGLLDGTFQRGNKIRLQNATVQNHKVELTGKELTFRAYMSIENTGDSYNLKPLADNLDLTNLSNTNWKNIFQTTLQDRLNSGVNLNDAFILARQQADKNRVIPGTAAFEQLKNTIIGINNWDSANSGIAGAPSTGGAKLEQKSRFYQGEITYDFTRFVKIFNLLAGADYRLYSITPDGNNFVDFNRPVSERNIPLSDGTFGNNVIYRKYGAFVQLTRLFFQDKLKVNLALRADRNPEFETKLNPRLSVVYSPVSEHNFRASFQNGYRFPSLFEALSFVNNGNVRRVGGLSKANDGLGYLENSYTLASIDQFISAVNKEVDGGLNQNQAALKNRALLTPANLLKLQPEKVTSFEIGYKSALFNSRLVIDWDFYYNVYEGFLGQVEVAVPKNENIGSDNAVLAMLDRSKQDRYRVYTNSTSKYKSFGTSLGIRYNLVRNYNVNVNVSYNDLISTHTSDLFITAFNTPKWAVNLSVGNREIIKNIGFTVAARWQDSFLWESPLASGTIPSYYTIDAQATWRIPEIKASVKIGATNLLNRRYFQYAAGPEVGGLYYVAFTYDLKL</sequence>
<evidence type="ECO:0000259" key="13">
    <source>
        <dbReference type="Pfam" id="PF07715"/>
    </source>
</evidence>
<dbReference type="InterPro" id="IPR039426">
    <property type="entry name" value="TonB-dep_rcpt-like"/>
</dbReference>
<organism evidence="14 15">
    <name type="scientific">Chryseobacterium vrystaatense</name>
    <dbReference type="NCBI Taxonomy" id="307480"/>
    <lineage>
        <taxon>Bacteria</taxon>
        <taxon>Pseudomonadati</taxon>
        <taxon>Bacteroidota</taxon>
        <taxon>Flavobacteriia</taxon>
        <taxon>Flavobacteriales</taxon>
        <taxon>Weeksellaceae</taxon>
        <taxon>Chryseobacterium group</taxon>
        <taxon>Chryseobacterium</taxon>
    </lineage>
</organism>
<dbReference type="Proteomes" id="UP000184108">
    <property type="component" value="Unassembled WGS sequence"/>
</dbReference>
<evidence type="ECO:0000256" key="8">
    <source>
        <dbReference type="ARBA" id="ARBA00023170"/>
    </source>
</evidence>
<comment type="similarity">
    <text evidence="10 11">Belongs to the TonB-dependent receptor family.</text>
</comment>
<evidence type="ECO:0000313" key="15">
    <source>
        <dbReference type="Proteomes" id="UP000184108"/>
    </source>
</evidence>
<dbReference type="InterPro" id="IPR037066">
    <property type="entry name" value="Plug_dom_sf"/>
</dbReference>
<keyword evidence="2 10" id="KW-0813">Transport</keyword>
<dbReference type="PANTHER" id="PTHR30069">
    <property type="entry name" value="TONB-DEPENDENT OUTER MEMBRANE RECEPTOR"/>
    <property type="match status" value="1"/>
</dbReference>
<evidence type="ECO:0000256" key="9">
    <source>
        <dbReference type="ARBA" id="ARBA00023237"/>
    </source>
</evidence>
<dbReference type="AlphaFoldDB" id="A0A1M4UPD2"/>
<dbReference type="PANTHER" id="PTHR30069:SF29">
    <property type="entry name" value="HEMOGLOBIN AND HEMOGLOBIN-HAPTOGLOBIN-BINDING PROTEIN 1-RELATED"/>
    <property type="match status" value="1"/>
</dbReference>